<dbReference type="InterPro" id="IPR007699">
    <property type="entry name" value="SGS_dom"/>
</dbReference>
<dbReference type="FunCoup" id="F2U1M1">
    <property type="interactions" value="1455"/>
</dbReference>
<dbReference type="GeneID" id="16077320"/>
<dbReference type="SUPFAM" id="SSF49764">
    <property type="entry name" value="HSP20-like chaperones"/>
    <property type="match status" value="1"/>
</dbReference>
<sequence length="211" mass="23839">MADTPKPATTTTTPVTDSAAAPAPVRYNYYQSNTEVVVSFVLKKLKPEDVQVTLTSTHLTLRAKLPDGTEALFDEDLFSDVEPDSYTLRVVPVKVEMKLKKKTRMHWSDFVKPKSVEQAPKPARKPRTTADWDRLGREVEEEEKTEKPEGEAAMQKLFQQIYGDGSDEVKRAMMKSFVESNGTVLSTNWDEVKQSKVEVKPPDGVEFKPFK</sequence>
<dbReference type="OrthoDB" id="1898560at2759"/>
<evidence type="ECO:0000259" key="2">
    <source>
        <dbReference type="PROSITE" id="PS51203"/>
    </source>
</evidence>
<dbReference type="Proteomes" id="UP000007799">
    <property type="component" value="Unassembled WGS sequence"/>
</dbReference>
<dbReference type="STRING" id="946362.F2U1M1"/>
<protein>
    <recommendedName>
        <fullName evidence="5">SGS domain-containing protein</fullName>
    </recommendedName>
</protein>
<proteinExistence type="predicted"/>
<dbReference type="PANTHER" id="PTHR45862">
    <property type="entry name" value="PROTEIN SGT1 HOMOLOG"/>
    <property type="match status" value="1"/>
</dbReference>
<dbReference type="eggNOG" id="KOG1309">
    <property type="taxonomic scope" value="Eukaryota"/>
</dbReference>
<evidence type="ECO:0000259" key="1">
    <source>
        <dbReference type="PROSITE" id="PS51048"/>
    </source>
</evidence>
<dbReference type="EMBL" id="GL832959">
    <property type="protein sequence ID" value="EGD81523.1"/>
    <property type="molecule type" value="Genomic_DNA"/>
</dbReference>
<dbReference type="OMA" id="KVHMTAD"/>
<organism evidence="3 4">
    <name type="scientific">Salpingoeca rosetta (strain ATCC 50818 / BSB-021)</name>
    <dbReference type="NCBI Taxonomy" id="946362"/>
    <lineage>
        <taxon>Eukaryota</taxon>
        <taxon>Choanoflagellata</taxon>
        <taxon>Craspedida</taxon>
        <taxon>Salpingoecidae</taxon>
        <taxon>Salpingoeca</taxon>
    </lineage>
</organism>
<accession>F2U1M1</accession>
<dbReference type="KEGG" id="sre:PTSG_02242"/>
<dbReference type="Pfam" id="PF05002">
    <property type="entry name" value="SGS"/>
    <property type="match status" value="1"/>
</dbReference>
<keyword evidence="4" id="KW-1185">Reference proteome</keyword>
<dbReference type="PROSITE" id="PS51203">
    <property type="entry name" value="CS"/>
    <property type="match status" value="1"/>
</dbReference>
<dbReference type="InterPro" id="IPR007052">
    <property type="entry name" value="CS_dom"/>
</dbReference>
<reference evidence="3" key="1">
    <citation type="submission" date="2009-08" db="EMBL/GenBank/DDBJ databases">
        <title>Annotation of Salpingoeca rosetta.</title>
        <authorList>
            <consortium name="The Broad Institute Genome Sequencing Platform"/>
            <person name="Russ C."/>
            <person name="Cuomo C."/>
            <person name="Burger G."/>
            <person name="Gray M.W."/>
            <person name="Holland P.W.H."/>
            <person name="King N."/>
            <person name="Lang F.B.F."/>
            <person name="Roger A.J."/>
            <person name="Ruiz-Trillo I."/>
            <person name="Young S.K."/>
            <person name="Zeng Q."/>
            <person name="Gargeya S."/>
            <person name="Alvarado L."/>
            <person name="Berlin A."/>
            <person name="Chapman S.B."/>
            <person name="Chen Z."/>
            <person name="Freedman E."/>
            <person name="Gellesch M."/>
            <person name="Goldberg J."/>
            <person name="Griggs A."/>
            <person name="Gujja S."/>
            <person name="Heilman E."/>
            <person name="Heiman D."/>
            <person name="Howarth C."/>
            <person name="Mehta T."/>
            <person name="Neiman D."/>
            <person name="Pearson M."/>
            <person name="Roberts A."/>
            <person name="Saif S."/>
            <person name="Shea T."/>
            <person name="Shenoy N."/>
            <person name="Sisk P."/>
            <person name="Stolte C."/>
            <person name="Sykes S."/>
            <person name="White J."/>
            <person name="Yandava C."/>
            <person name="Haas B."/>
            <person name="Nusbaum C."/>
            <person name="Birren B."/>
        </authorList>
    </citation>
    <scope>NUCLEOTIDE SEQUENCE</scope>
    <source>
        <strain evidence="3">ATCC 50818</strain>
    </source>
</reference>
<dbReference type="InterPro" id="IPR008978">
    <property type="entry name" value="HSP20-like_chaperone"/>
</dbReference>
<dbReference type="AlphaFoldDB" id="F2U1M1"/>
<name>F2U1M1_SALR5</name>
<feature type="domain" description="SGS" evidence="1">
    <location>
        <begin position="120"/>
        <end position="211"/>
    </location>
</feature>
<evidence type="ECO:0000313" key="3">
    <source>
        <dbReference type="EMBL" id="EGD81523.1"/>
    </source>
</evidence>
<dbReference type="InterPro" id="IPR044563">
    <property type="entry name" value="Sgt1-like"/>
</dbReference>
<gene>
    <name evidence="3" type="ORF">PTSG_02242</name>
</gene>
<dbReference type="GO" id="GO:0051087">
    <property type="term" value="F:protein-folding chaperone binding"/>
    <property type="evidence" value="ECO:0007669"/>
    <property type="project" value="InterPro"/>
</dbReference>
<evidence type="ECO:0008006" key="5">
    <source>
        <dbReference type="Google" id="ProtNLM"/>
    </source>
</evidence>
<dbReference type="Gene3D" id="2.60.40.790">
    <property type="match status" value="1"/>
</dbReference>
<dbReference type="InParanoid" id="F2U1M1"/>
<dbReference type="CDD" id="cd06466">
    <property type="entry name" value="p23_CS_SGT1_like"/>
    <property type="match status" value="1"/>
</dbReference>
<dbReference type="Pfam" id="PF04969">
    <property type="entry name" value="CS"/>
    <property type="match status" value="1"/>
</dbReference>
<dbReference type="RefSeq" id="XP_004996727.1">
    <property type="nucleotide sequence ID" value="XM_004996670.1"/>
</dbReference>
<evidence type="ECO:0000313" key="4">
    <source>
        <dbReference type="Proteomes" id="UP000007799"/>
    </source>
</evidence>
<feature type="domain" description="CS" evidence="2">
    <location>
        <begin position="22"/>
        <end position="111"/>
    </location>
</feature>
<dbReference type="PROSITE" id="PS51048">
    <property type="entry name" value="SGS"/>
    <property type="match status" value="1"/>
</dbReference>